<evidence type="ECO:0000259" key="1">
    <source>
        <dbReference type="Pfam" id="PF16457"/>
    </source>
</evidence>
<name>A0ABX6EWH8_KLUMA</name>
<organism evidence="2 3">
    <name type="scientific">Kluyveromyces marxianus</name>
    <name type="common">Yeast</name>
    <name type="synonym">Candida kefyr</name>
    <dbReference type="NCBI Taxonomy" id="4911"/>
    <lineage>
        <taxon>Eukaryota</taxon>
        <taxon>Fungi</taxon>
        <taxon>Dikarya</taxon>
        <taxon>Ascomycota</taxon>
        <taxon>Saccharomycotina</taxon>
        <taxon>Saccharomycetes</taxon>
        <taxon>Saccharomycetales</taxon>
        <taxon>Saccharomycetaceae</taxon>
        <taxon>Kluyveromyces</taxon>
    </lineage>
</organism>
<evidence type="ECO:0000313" key="2">
    <source>
        <dbReference type="EMBL" id="QGN15239.1"/>
    </source>
</evidence>
<feature type="domain" description="PH" evidence="1">
    <location>
        <begin position="445"/>
        <end position="590"/>
    </location>
</feature>
<dbReference type="Pfam" id="PF16457">
    <property type="entry name" value="PH_12"/>
    <property type="match status" value="1"/>
</dbReference>
<protein>
    <submittedName>
        <fullName evidence="2">YLL007C</fullName>
    </submittedName>
</protein>
<evidence type="ECO:0000313" key="3">
    <source>
        <dbReference type="Proteomes" id="UP000422736"/>
    </source>
</evidence>
<reference evidence="2 3" key="2">
    <citation type="submission" date="2019-11" db="EMBL/GenBank/DDBJ databases">
        <authorList>
            <person name="Lu H."/>
        </authorList>
    </citation>
    <scope>NUCLEOTIDE SEQUENCE [LARGE SCALE GENOMIC DNA]</scope>
    <source>
        <strain evidence="2 3">FIM1</strain>
    </source>
</reference>
<dbReference type="EMBL" id="CP015056">
    <property type="protein sequence ID" value="QGN15239.1"/>
    <property type="molecule type" value="Genomic_DNA"/>
</dbReference>
<accession>A0ABX6EWH8</accession>
<dbReference type="InterPro" id="IPR001849">
    <property type="entry name" value="PH_domain"/>
</dbReference>
<gene>
    <name evidence="2" type="primary">LMO1</name>
    <name evidence="2" type="ORF">FIM1_1928</name>
</gene>
<dbReference type="Proteomes" id="UP000422736">
    <property type="component" value="Chromosome 3"/>
</dbReference>
<keyword evidence="3" id="KW-1185">Reference proteome</keyword>
<sequence length="659" mass="76160">MDAIIQELENCKAHANNAGTLSQESSERYLDLLITSLFSQDAVERDDKLLLIGLGHLSDMASVETWKQRLSPDLINKIYDLIISQQSDDLATTQASTSILTKLSQICLSNSPEVEALLEHLCISLQTNNNILTLLHFLLQKYNKNMMICFKIVNYLSLHIECLVKWCSRGEKTAIQIATATNIALKDIGILDEIDVILKSQKRESSIINAVDAFIKSFKRLKTCLVELDPLEYEIETVQQVKALIHQLFDVYDVTKERFSKSNKECENLAGLTIIEILNLRFALIQNDLTFKKQFTEQLMFQENPLPLLKSISGISDIIWKYLDMSNDQIETKPYKKHFILHFKEIIISLLNMLAKMWEISKSGTLGDLESLLGLVRILILKVDKICQTEEDSFLELFSEICETSSYEDLRQLQVAQWRTKQYQDWADDISSFDEILRNQVQEFVRYQRLLLMQKGTWVYSENPIEAKDKLPKVSFIALSDNQMNFLIREFKHKVETSPSVNDNEIECIDRSALLNNKTLVIPLKNIANIQSRQIELDRKIPEGARLINILQTTIYTEVTIFERNGKILSVFYLESAKSFYTWLDGLQLLSQNKNAKLSSETVEQIDILIELRRNIQLAALNDKFKDEQSVESFSEEEDDELYYNQDTLKLLTENLYYE</sequence>
<reference evidence="2 3" key="1">
    <citation type="submission" date="2016-03" db="EMBL/GenBank/DDBJ databases">
        <title>How can Kluyveromyces marxianus grow so fast - potential evolutionary course in Saccharomyces Complex revealed by comparative genomics.</title>
        <authorList>
            <person name="Mo W."/>
            <person name="Lu W."/>
            <person name="Yang X."/>
            <person name="Qi J."/>
            <person name="Lv H."/>
        </authorList>
    </citation>
    <scope>NUCLEOTIDE SEQUENCE [LARGE SCALE GENOMIC DNA]</scope>
    <source>
        <strain evidence="2 3">FIM1</strain>
    </source>
</reference>
<proteinExistence type="predicted"/>